<dbReference type="InterPro" id="IPR036412">
    <property type="entry name" value="HAD-like_sf"/>
</dbReference>
<sequence length="225" mass="25850">MTTPEKTVFFVDVDDTLFDNDHFEHQLRLFLDERFGRQGRDTFIRIFEDLRAGEGFADFLGAAQKFRIAMQEHPSTMDLSFFLRDFPFALGLYPNALNVLSRLSAQGTPVILSDGDAFFQPHKIDRCGIRAAVADRVRIFVHKETRLDRLEQEFPASHYVLIDDKSRILSAVKREWKNRVTTIWVRQGHYARDPAASATDPPPDRTIERIGDLMDLTHLPTGTRG</sequence>
<organism evidence="1">
    <name type="scientific">Leptospirillum ferriphilum</name>
    <dbReference type="NCBI Taxonomy" id="178606"/>
    <lineage>
        <taxon>Bacteria</taxon>
        <taxon>Pseudomonadati</taxon>
        <taxon>Nitrospirota</taxon>
        <taxon>Nitrospiria</taxon>
        <taxon>Nitrospirales</taxon>
        <taxon>Nitrospiraceae</taxon>
        <taxon>Leptospirillum</taxon>
    </lineage>
</organism>
<protein>
    <submittedName>
        <fullName evidence="1">HAD family hydrolase</fullName>
    </submittedName>
</protein>
<keyword evidence="1" id="KW-0378">Hydrolase</keyword>
<gene>
    <name evidence="1" type="ORF">ENX03_10500</name>
</gene>
<accession>A0A7C3QWG4</accession>
<dbReference type="Gene3D" id="3.40.50.1000">
    <property type="entry name" value="HAD superfamily/HAD-like"/>
    <property type="match status" value="1"/>
</dbReference>
<dbReference type="SUPFAM" id="SSF56784">
    <property type="entry name" value="HAD-like"/>
    <property type="match status" value="1"/>
</dbReference>
<dbReference type="AlphaFoldDB" id="A0A7C3QWG4"/>
<name>A0A7C3QWG4_9BACT</name>
<dbReference type="InterPro" id="IPR023214">
    <property type="entry name" value="HAD_sf"/>
</dbReference>
<dbReference type="EMBL" id="DTMM01000226">
    <property type="protein sequence ID" value="HFT94329.1"/>
    <property type="molecule type" value="Genomic_DNA"/>
</dbReference>
<proteinExistence type="predicted"/>
<dbReference type="GO" id="GO:0016787">
    <property type="term" value="F:hydrolase activity"/>
    <property type="evidence" value="ECO:0007669"/>
    <property type="project" value="UniProtKB-KW"/>
</dbReference>
<evidence type="ECO:0000313" key="1">
    <source>
        <dbReference type="EMBL" id="HFT94329.1"/>
    </source>
</evidence>
<dbReference type="Gene3D" id="1.10.286.50">
    <property type="match status" value="1"/>
</dbReference>
<reference evidence="1" key="1">
    <citation type="journal article" date="2020" name="mSystems">
        <title>Genome- and Community-Level Interaction Insights into Carbon Utilization and Element Cycling Functions of Hydrothermarchaeota in Hydrothermal Sediment.</title>
        <authorList>
            <person name="Zhou Z."/>
            <person name="Liu Y."/>
            <person name="Xu W."/>
            <person name="Pan J."/>
            <person name="Luo Z.H."/>
            <person name="Li M."/>
        </authorList>
    </citation>
    <scope>NUCLEOTIDE SEQUENCE [LARGE SCALE GENOMIC DNA]</scope>
    <source>
        <strain evidence="1">SpSt-902</strain>
    </source>
</reference>
<comment type="caution">
    <text evidence="1">The sequence shown here is derived from an EMBL/GenBank/DDBJ whole genome shotgun (WGS) entry which is preliminary data.</text>
</comment>